<proteinExistence type="predicted"/>
<dbReference type="GeneID" id="25908393"/>
<name>A0A0L0FSR7_9EUKA</name>
<feature type="region of interest" description="Disordered" evidence="1">
    <location>
        <begin position="1"/>
        <end position="122"/>
    </location>
</feature>
<dbReference type="EMBL" id="KQ242256">
    <property type="protein sequence ID" value="KNC79729.1"/>
    <property type="molecule type" value="Genomic_DNA"/>
</dbReference>
<sequence>MAHALPADYFDDVTKGKTKPKKSKKSKEMPKQKQTESGPGDLIPQGKGASESESEQGADSGREDSDGRDTDDSLRELRKSAAEFQEYKDRKKIGKRKFTLEKKSKSSSGDEDQSSPEFEKPD</sequence>
<gene>
    <name evidence="2" type="ORF">SARC_07889</name>
</gene>
<dbReference type="Proteomes" id="UP000054560">
    <property type="component" value="Unassembled WGS sequence"/>
</dbReference>
<dbReference type="RefSeq" id="XP_014153631.1">
    <property type="nucleotide sequence ID" value="XM_014298156.1"/>
</dbReference>
<accession>A0A0L0FSR7</accession>
<evidence type="ECO:0000313" key="2">
    <source>
        <dbReference type="EMBL" id="KNC79729.1"/>
    </source>
</evidence>
<dbReference type="AlphaFoldDB" id="A0A0L0FSR7"/>
<feature type="compositionally biased region" description="Basic residues" evidence="1">
    <location>
        <begin position="16"/>
        <end position="25"/>
    </location>
</feature>
<organism evidence="2 3">
    <name type="scientific">Sphaeroforma arctica JP610</name>
    <dbReference type="NCBI Taxonomy" id="667725"/>
    <lineage>
        <taxon>Eukaryota</taxon>
        <taxon>Ichthyosporea</taxon>
        <taxon>Ichthyophonida</taxon>
        <taxon>Sphaeroforma</taxon>
    </lineage>
</organism>
<reference evidence="2 3" key="1">
    <citation type="submission" date="2011-02" db="EMBL/GenBank/DDBJ databases">
        <title>The Genome Sequence of Sphaeroforma arctica JP610.</title>
        <authorList>
            <consortium name="The Broad Institute Genome Sequencing Platform"/>
            <person name="Russ C."/>
            <person name="Cuomo C."/>
            <person name="Young S.K."/>
            <person name="Zeng Q."/>
            <person name="Gargeya S."/>
            <person name="Alvarado L."/>
            <person name="Berlin A."/>
            <person name="Chapman S.B."/>
            <person name="Chen Z."/>
            <person name="Freedman E."/>
            <person name="Gellesch M."/>
            <person name="Goldberg J."/>
            <person name="Griggs A."/>
            <person name="Gujja S."/>
            <person name="Heilman E."/>
            <person name="Heiman D."/>
            <person name="Howarth C."/>
            <person name="Mehta T."/>
            <person name="Neiman D."/>
            <person name="Pearson M."/>
            <person name="Roberts A."/>
            <person name="Saif S."/>
            <person name="Shea T."/>
            <person name="Shenoy N."/>
            <person name="Sisk P."/>
            <person name="Stolte C."/>
            <person name="Sykes S."/>
            <person name="White J."/>
            <person name="Yandava C."/>
            <person name="Burger G."/>
            <person name="Gray M.W."/>
            <person name="Holland P.W.H."/>
            <person name="King N."/>
            <person name="Lang F.B.F."/>
            <person name="Roger A.J."/>
            <person name="Ruiz-Trillo I."/>
            <person name="Haas B."/>
            <person name="Nusbaum C."/>
            <person name="Birren B."/>
        </authorList>
    </citation>
    <scope>NUCLEOTIDE SEQUENCE [LARGE SCALE GENOMIC DNA]</scope>
    <source>
        <strain evidence="2 3">JP610</strain>
    </source>
</reference>
<protein>
    <submittedName>
        <fullName evidence="2">Uncharacterized protein</fullName>
    </submittedName>
</protein>
<keyword evidence="3" id="KW-1185">Reference proteome</keyword>
<evidence type="ECO:0000256" key="1">
    <source>
        <dbReference type="SAM" id="MobiDB-lite"/>
    </source>
</evidence>
<evidence type="ECO:0000313" key="3">
    <source>
        <dbReference type="Proteomes" id="UP000054560"/>
    </source>
</evidence>
<feature type="compositionally biased region" description="Basic and acidic residues" evidence="1">
    <location>
        <begin position="60"/>
        <end position="89"/>
    </location>
</feature>